<protein>
    <submittedName>
        <fullName evidence="1">Uncharacterized protein</fullName>
    </submittedName>
</protein>
<proteinExistence type="predicted"/>
<gene>
    <name evidence="1" type="ORF">QJ522_12325</name>
</gene>
<accession>A0AAW6U2J8</accession>
<organism evidence="1 2">
    <name type="scientific">Anaerobaca lacustris</name>
    <dbReference type="NCBI Taxonomy" id="3044600"/>
    <lineage>
        <taxon>Bacteria</taxon>
        <taxon>Pseudomonadati</taxon>
        <taxon>Planctomycetota</taxon>
        <taxon>Phycisphaerae</taxon>
        <taxon>Sedimentisphaerales</taxon>
        <taxon>Anaerobacaceae</taxon>
        <taxon>Anaerobaca</taxon>
    </lineage>
</organism>
<evidence type="ECO:0000313" key="1">
    <source>
        <dbReference type="EMBL" id="MDI6449836.1"/>
    </source>
</evidence>
<name>A0AAW6U2J8_9BACT</name>
<comment type="caution">
    <text evidence="1">The sequence shown here is derived from an EMBL/GenBank/DDBJ whole genome shotgun (WGS) entry which is preliminary data.</text>
</comment>
<sequence>METLRLLCDYFPTAVFTGKCLVLISEDWRVELTEHKDSDFSRSSTQPSVIRVRIFKKALNGEFVPGFYEDFQLPVLGELAEQIEKYVQLAIGTNLRENVE</sequence>
<dbReference type="RefSeq" id="WP_349245244.1">
    <property type="nucleotide sequence ID" value="NZ_JASCXX010000013.1"/>
</dbReference>
<evidence type="ECO:0000313" key="2">
    <source>
        <dbReference type="Proteomes" id="UP001431776"/>
    </source>
</evidence>
<dbReference type="Proteomes" id="UP001431776">
    <property type="component" value="Unassembled WGS sequence"/>
</dbReference>
<reference evidence="1" key="1">
    <citation type="submission" date="2023-05" db="EMBL/GenBank/DDBJ databases">
        <title>Anaerotaeda fermentans gen. nov., sp. nov., a novel anaerobic planctomycete of the new family within the order Sedimentisphaerales isolated from Taman Peninsula, Russia.</title>
        <authorList>
            <person name="Khomyakova M.A."/>
            <person name="Merkel A.Y."/>
            <person name="Slobodkin A.I."/>
        </authorList>
    </citation>
    <scope>NUCLEOTIDE SEQUENCE</scope>
    <source>
        <strain evidence="1">M17dextr</strain>
    </source>
</reference>
<dbReference type="EMBL" id="JASCXX010000013">
    <property type="protein sequence ID" value="MDI6449836.1"/>
    <property type="molecule type" value="Genomic_DNA"/>
</dbReference>
<dbReference type="AlphaFoldDB" id="A0AAW6U2J8"/>
<keyword evidence="2" id="KW-1185">Reference proteome</keyword>